<dbReference type="AlphaFoldDB" id="A0A419WGH6"/>
<keyword evidence="3" id="KW-1185">Reference proteome</keyword>
<proteinExistence type="predicted"/>
<dbReference type="Proteomes" id="UP000284531">
    <property type="component" value="Unassembled WGS sequence"/>
</dbReference>
<feature type="transmembrane region" description="Helical" evidence="1">
    <location>
        <begin position="185"/>
        <end position="205"/>
    </location>
</feature>
<accession>A0A419WGH6</accession>
<keyword evidence="1" id="KW-0812">Transmembrane</keyword>
<keyword evidence="1" id="KW-1133">Transmembrane helix</keyword>
<name>A0A419WGH6_9BACT</name>
<keyword evidence="1" id="KW-0472">Membrane</keyword>
<dbReference type="EMBL" id="RAPQ01000014">
    <property type="protein sequence ID" value="RKD94578.1"/>
    <property type="molecule type" value="Genomic_DNA"/>
</dbReference>
<evidence type="ECO:0000256" key="1">
    <source>
        <dbReference type="SAM" id="Phobius"/>
    </source>
</evidence>
<evidence type="ECO:0000313" key="2">
    <source>
        <dbReference type="EMBL" id="RKD94578.1"/>
    </source>
</evidence>
<sequence>MDKKYKDFEADIKGKHSFAFTPKYKEEFRIGIKARVFVEIAKMAFEALDWELVYFDDHQIEAKRANSFGSSTHSIVAKANHSGEVEVKSESLGNEMWDMGKNSKRVKLFIFAFNEVLKDYDADKLVELEKEVERKDNWDDYEVPESLPVPEKYKEPQLWVPLLGVGVVSLFLAFVIALLSLEGMYVIFLFELGVGVSLAFVLKLLMKQGNYTDWGKIKYVLIGGIVLTFLMNQVFQYQLVLTRYGNDPIGFFEFIKLRMEQGLTIKSMNVGAIGLVVSWAIQIGLSYLIGFLRTVAAIVNISIERVPVEVIDYAMYHFVKGKNELAVKHELSKMGWKSDLEQEMVMEAIGGIQGGQEYRRNLS</sequence>
<feature type="transmembrane region" description="Helical" evidence="1">
    <location>
        <begin position="270"/>
        <end position="292"/>
    </location>
</feature>
<dbReference type="OrthoDB" id="9778341at2"/>
<evidence type="ECO:0000313" key="3">
    <source>
        <dbReference type="Proteomes" id="UP000284531"/>
    </source>
</evidence>
<reference evidence="2 3" key="1">
    <citation type="submission" date="2018-09" db="EMBL/GenBank/DDBJ databases">
        <title>Genomic Encyclopedia of Archaeal and Bacterial Type Strains, Phase II (KMG-II): from individual species to whole genera.</title>
        <authorList>
            <person name="Goeker M."/>
        </authorList>
    </citation>
    <scope>NUCLEOTIDE SEQUENCE [LARGE SCALE GENOMIC DNA]</scope>
    <source>
        <strain evidence="2 3">DSM 21950</strain>
    </source>
</reference>
<protein>
    <submittedName>
        <fullName evidence="2">Uncharacterized protein</fullName>
    </submittedName>
</protein>
<organism evidence="2 3">
    <name type="scientific">Marinifilum flexuosum</name>
    <dbReference type="NCBI Taxonomy" id="1117708"/>
    <lineage>
        <taxon>Bacteria</taxon>
        <taxon>Pseudomonadati</taxon>
        <taxon>Bacteroidota</taxon>
        <taxon>Bacteroidia</taxon>
        <taxon>Marinilabiliales</taxon>
        <taxon>Marinifilaceae</taxon>
    </lineage>
</organism>
<comment type="caution">
    <text evidence="2">The sequence shown here is derived from an EMBL/GenBank/DDBJ whole genome shotgun (WGS) entry which is preliminary data.</text>
</comment>
<feature type="transmembrane region" description="Helical" evidence="1">
    <location>
        <begin position="217"/>
        <end position="235"/>
    </location>
</feature>
<dbReference type="RefSeq" id="WP_120241833.1">
    <property type="nucleotide sequence ID" value="NZ_RAPQ01000014.1"/>
</dbReference>
<gene>
    <name evidence="2" type="ORF">BXY64_4166</name>
</gene>
<feature type="transmembrane region" description="Helical" evidence="1">
    <location>
        <begin position="158"/>
        <end position="179"/>
    </location>
</feature>